<dbReference type="GeneID" id="9683233"/>
<dbReference type="PANTHER" id="PTHR13247:SF0">
    <property type="entry name" value="MITOCHONDRIAL FISSION 1 PROTEIN"/>
    <property type="match status" value="1"/>
</dbReference>
<proteinExistence type="predicted"/>
<dbReference type="InterPro" id="IPR028061">
    <property type="entry name" value="Fis1_TPR_C"/>
</dbReference>
<dbReference type="Gene3D" id="1.25.40.10">
    <property type="entry name" value="Tetratricopeptide repeat domain"/>
    <property type="match status" value="1"/>
</dbReference>
<reference evidence="2 3" key="1">
    <citation type="journal article" date="2009" name="Science">
        <title>Green evolution and dynamic adaptations revealed by genomes of the marine picoeukaryotes Micromonas.</title>
        <authorList>
            <person name="Worden A.Z."/>
            <person name="Lee J.H."/>
            <person name="Mock T."/>
            <person name="Rouze P."/>
            <person name="Simmons M.P."/>
            <person name="Aerts A.L."/>
            <person name="Allen A.E."/>
            <person name="Cuvelier M.L."/>
            <person name="Derelle E."/>
            <person name="Everett M.V."/>
            <person name="Foulon E."/>
            <person name="Grimwood J."/>
            <person name="Gundlach H."/>
            <person name="Henrissat B."/>
            <person name="Napoli C."/>
            <person name="McDonald S.M."/>
            <person name="Parker M.S."/>
            <person name="Rombauts S."/>
            <person name="Salamov A."/>
            <person name="Von Dassow P."/>
            <person name="Badger J.H."/>
            <person name="Coutinho P.M."/>
            <person name="Demir E."/>
            <person name="Dubchak I."/>
            <person name="Gentemann C."/>
            <person name="Eikrem W."/>
            <person name="Gready J.E."/>
            <person name="John U."/>
            <person name="Lanier W."/>
            <person name="Lindquist E.A."/>
            <person name="Lucas S."/>
            <person name="Mayer K.F."/>
            <person name="Moreau H."/>
            <person name="Not F."/>
            <person name="Otillar R."/>
            <person name="Panaud O."/>
            <person name="Pangilinan J."/>
            <person name="Paulsen I."/>
            <person name="Piegu B."/>
            <person name="Poliakov A."/>
            <person name="Robbens S."/>
            <person name="Schmutz J."/>
            <person name="Toulza E."/>
            <person name="Wyss T."/>
            <person name="Zelensky A."/>
            <person name="Zhou K."/>
            <person name="Armbrust E.V."/>
            <person name="Bhattacharya D."/>
            <person name="Goodenough U.W."/>
            <person name="Van de Peer Y."/>
            <person name="Grigoriev I.V."/>
        </authorList>
    </citation>
    <scope>NUCLEOTIDE SEQUENCE [LARGE SCALE GENOMIC DNA]</scope>
    <source>
        <strain evidence="2 3">CCMP1545</strain>
    </source>
</reference>
<dbReference type="GO" id="GO:0000266">
    <property type="term" value="P:mitochondrial fission"/>
    <property type="evidence" value="ECO:0007669"/>
    <property type="project" value="InterPro"/>
</dbReference>
<name>C1MQP2_MICPC</name>
<organism evidence="3">
    <name type="scientific">Micromonas pusilla (strain CCMP1545)</name>
    <name type="common">Picoplanktonic green alga</name>
    <dbReference type="NCBI Taxonomy" id="564608"/>
    <lineage>
        <taxon>Eukaryota</taxon>
        <taxon>Viridiplantae</taxon>
        <taxon>Chlorophyta</taxon>
        <taxon>Mamiellophyceae</taxon>
        <taxon>Mamiellales</taxon>
        <taxon>Mamiellaceae</taxon>
        <taxon>Micromonas</taxon>
    </lineage>
</organism>
<feature type="transmembrane region" description="Helical" evidence="1">
    <location>
        <begin position="150"/>
        <end position="172"/>
    </location>
</feature>
<dbReference type="GO" id="GO:0000422">
    <property type="term" value="P:autophagy of mitochondrion"/>
    <property type="evidence" value="ECO:0007669"/>
    <property type="project" value="TreeGrafter"/>
</dbReference>
<dbReference type="AlphaFoldDB" id="C1MQP2"/>
<dbReference type="Proteomes" id="UP000001876">
    <property type="component" value="Unassembled WGS sequence"/>
</dbReference>
<dbReference type="STRING" id="564608.C1MQP2"/>
<dbReference type="eggNOG" id="KOG3364">
    <property type="taxonomic scope" value="Eukaryota"/>
</dbReference>
<dbReference type="OMA" id="ADEFPLC"/>
<dbReference type="InterPro" id="IPR016543">
    <property type="entry name" value="Fis1"/>
</dbReference>
<dbReference type="InterPro" id="IPR011990">
    <property type="entry name" value="TPR-like_helical_dom_sf"/>
</dbReference>
<evidence type="ECO:0000313" key="2">
    <source>
        <dbReference type="EMBL" id="EEH58110.1"/>
    </source>
</evidence>
<keyword evidence="1" id="KW-0812">Transmembrane</keyword>
<dbReference type="EMBL" id="GG663738">
    <property type="protein sequence ID" value="EEH58110.1"/>
    <property type="molecule type" value="Genomic_DNA"/>
</dbReference>
<dbReference type="RefSeq" id="XP_003058159.1">
    <property type="nucleotide sequence ID" value="XM_003058113.1"/>
</dbReference>
<dbReference type="GO" id="GO:0005778">
    <property type="term" value="C:peroxisomal membrane"/>
    <property type="evidence" value="ECO:0007669"/>
    <property type="project" value="TreeGrafter"/>
</dbReference>
<dbReference type="Pfam" id="PF14853">
    <property type="entry name" value="Fis1_TPR_C"/>
    <property type="match status" value="1"/>
</dbReference>
<sequence length="179" mass="19350">MDNWTKIQANITKGVKEITDLFTSTGPDLPETDMEMCLEADRAYAEVAASSSSDRAAQDTARFRLAWALAHSKAAGHATRAIELLRDRTYEWGDAVLPRDRRYITAVAHFNEGDYLSAKEAATDALRHDRECRQAEALKTAAEEKIARDGVIGVGAVSVGAAVIGGLIGALASSSSRRR</sequence>
<evidence type="ECO:0000256" key="1">
    <source>
        <dbReference type="SAM" id="Phobius"/>
    </source>
</evidence>
<dbReference type="GO" id="GO:0005741">
    <property type="term" value="C:mitochondrial outer membrane"/>
    <property type="evidence" value="ECO:0007669"/>
    <property type="project" value="TreeGrafter"/>
</dbReference>
<dbReference type="OrthoDB" id="421154at2759"/>
<dbReference type="PANTHER" id="PTHR13247">
    <property type="entry name" value="TETRATRICOPEPTIDE REPEAT PROTEIN 11 TPR REPEAT PROTEIN 11"/>
    <property type="match status" value="1"/>
</dbReference>
<keyword evidence="1" id="KW-0472">Membrane</keyword>
<accession>C1MQP2</accession>
<dbReference type="GO" id="GO:0016559">
    <property type="term" value="P:peroxisome fission"/>
    <property type="evidence" value="ECO:0007669"/>
    <property type="project" value="TreeGrafter"/>
</dbReference>
<dbReference type="KEGG" id="mpp:MICPUCDRAFT_57361"/>
<keyword evidence="1" id="KW-1133">Transmembrane helix</keyword>
<evidence type="ECO:0000313" key="3">
    <source>
        <dbReference type="Proteomes" id="UP000001876"/>
    </source>
</evidence>
<gene>
    <name evidence="2" type="ORF">MICPUCDRAFT_57361</name>
</gene>
<protein>
    <submittedName>
        <fullName evidence="2">Predicted protein</fullName>
    </submittedName>
</protein>
<dbReference type="SUPFAM" id="SSF48452">
    <property type="entry name" value="TPR-like"/>
    <property type="match status" value="1"/>
</dbReference>
<keyword evidence="3" id="KW-1185">Reference proteome</keyword>